<dbReference type="PANTHER" id="PTHR36183:SF2">
    <property type="entry name" value="BETA-GLUCURONIDASE C-TERMINAL DOMAIN-CONTAINING PROTEIN"/>
    <property type="match status" value="1"/>
</dbReference>
<dbReference type="InterPro" id="IPR013780">
    <property type="entry name" value="Glyco_hydro_b"/>
</dbReference>
<organism evidence="2 3">
    <name type="scientific">Mycena venus</name>
    <dbReference type="NCBI Taxonomy" id="2733690"/>
    <lineage>
        <taxon>Eukaryota</taxon>
        <taxon>Fungi</taxon>
        <taxon>Dikarya</taxon>
        <taxon>Basidiomycota</taxon>
        <taxon>Agaricomycotina</taxon>
        <taxon>Agaricomycetes</taxon>
        <taxon>Agaricomycetidae</taxon>
        <taxon>Agaricales</taxon>
        <taxon>Marasmiineae</taxon>
        <taxon>Mycenaceae</taxon>
        <taxon>Mycena</taxon>
    </lineage>
</organism>
<feature type="domain" description="Beta-glucuronidase C-terminal" evidence="1">
    <location>
        <begin position="456"/>
        <end position="564"/>
    </location>
</feature>
<keyword evidence="3" id="KW-1185">Reference proteome</keyword>
<evidence type="ECO:0000313" key="2">
    <source>
        <dbReference type="EMBL" id="KAF7325385.1"/>
    </source>
</evidence>
<dbReference type="Proteomes" id="UP000620124">
    <property type="component" value="Unassembled WGS sequence"/>
</dbReference>
<dbReference type="OrthoDB" id="2831684at2759"/>
<name>A0A8H6TU31_9AGAR</name>
<evidence type="ECO:0000313" key="3">
    <source>
        <dbReference type="Proteomes" id="UP000620124"/>
    </source>
</evidence>
<dbReference type="PANTHER" id="PTHR36183">
    <property type="entry name" value="BETA-GLUCURONIDASE"/>
    <property type="match status" value="1"/>
</dbReference>
<proteinExistence type="predicted"/>
<dbReference type="Pfam" id="PF16862">
    <property type="entry name" value="Glyco_hydro_79C"/>
    <property type="match status" value="1"/>
</dbReference>
<dbReference type="EMBL" id="JACAZI010000051">
    <property type="protein sequence ID" value="KAF7325385.1"/>
    <property type="molecule type" value="Genomic_DNA"/>
</dbReference>
<dbReference type="InterPro" id="IPR031728">
    <property type="entry name" value="GlcAase_C"/>
</dbReference>
<dbReference type="Gene3D" id="2.60.40.1180">
    <property type="entry name" value="Golgi alpha-mannosidase II"/>
    <property type="match status" value="1"/>
</dbReference>
<dbReference type="InterPro" id="IPR052974">
    <property type="entry name" value="GH79_Enzymes"/>
</dbReference>
<dbReference type="AlphaFoldDB" id="A0A8H6TU31"/>
<evidence type="ECO:0000259" key="1">
    <source>
        <dbReference type="Pfam" id="PF16862"/>
    </source>
</evidence>
<gene>
    <name evidence="2" type="ORF">MVEN_02627900</name>
</gene>
<comment type="caution">
    <text evidence="2">The sequence shown here is derived from an EMBL/GenBank/DDBJ whole genome shotgun (WGS) entry which is preliminary data.</text>
</comment>
<dbReference type="Gene3D" id="3.20.20.80">
    <property type="entry name" value="Glycosidases"/>
    <property type="match status" value="1"/>
</dbReference>
<sequence>MVSFAEPPALPQADRLPANCCNLGSTVNNIIWLEPYGFANLSAKWRNSVKHNGASFVLPGVYGSTSFTVPQRNGIQPSRPHNYANLASTLTMSSTARLSVALAVLIVADVAAQATVTSIQSISPPTARPSNAFEVPPDFLGVGFESAYLPSYNNDFSENLVDSLASRIAAPPTIRVGGTSGDLVTFNPNQKAATRCAAGDCAGDSDKAFILGPSYFDTFKRFQSARFSFQAPLTNHVNATNVIAYVQHAYDAVGPSRVDAIALGNEVNFYEHSAAEFWTRRPGAGNPYTVEGVFDEGINRDGLVKYVAEHYYQYKGNISGITEQLLNHTALKVKFDTYSDAIHYTLSRPNTKFIFSETGGPLEIIQNEQFYFANTLWSVNFRLYAMTRGVSRVAGTQRPETLRSLWIPESGWKPGVGPRVQAPYYALPYVADFIGKTVSGDRGVINLDLGNEVISGYAMFEGGSLARIAIVNLRRYDGKGIRNAVQVHLHNLGSVSQVKVRRLHADAGTAAGGFDVDRNNITYAGQQWSYEVDQGKGHGREAVETQPVTDGVVNIVVPDTEALIISMK</sequence>
<accession>A0A8H6TU31</accession>
<reference evidence="2" key="1">
    <citation type="submission" date="2020-05" db="EMBL/GenBank/DDBJ databases">
        <title>Mycena genomes resolve the evolution of fungal bioluminescence.</title>
        <authorList>
            <person name="Tsai I.J."/>
        </authorList>
    </citation>
    <scope>NUCLEOTIDE SEQUENCE</scope>
    <source>
        <strain evidence="2">CCC161011</strain>
    </source>
</reference>
<protein>
    <submittedName>
        <fullName evidence="2">F-box only protein 21</fullName>
    </submittedName>
</protein>